<dbReference type="GO" id="GO:0008270">
    <property type="term" value="F:zinc ion binding"/>
    <property type="evidence" value="ECO:0007669"/>
    <property type="project" value="InterPro"/>
</dbReference>
<dbReference type="SUPFAM" id="SSF57701">
    <property type="entry name" value="Zn2/Cys6 DNA-binding domain"/>
    <property type="match status" value="1"/>
</dbReference>
<proteinExistence type="predicted"/>
<dbReference type="PANTHER" id="PTHR36206:SF12">
    <property type="entry name" value="ASPERCRYPTIN BIOSYNTHESIS CLUSTER-SPECIFIC TRANSCRIPTION REGULATOR ATNN-RELATED"/>
    <property type="match status" value="1"/>
</dbReference>
<dbReference type="OrthoDB" id="2593732at2759"/>
<sequence length="601" mass="66351">MHNTTTTMPSTKPKTGQRYRICGTPSRLGCLTCKIRRVKCGEEKPFCKRCTSTGRKCDGYGPVVTKQPQKQSQSPPSTQIIQRSAQHVQAAPRCTPSNSMENPMEYRLLYFFNTATAPSLTGAFSSEFWEKKVVQMSMVEPAIRHAVIAIGAIHQDFVNRNHYPGNRCDSTLQTFAFRQYTKAISNLHSLMSTRSHLMDLTLVSCILFICIDCLLGNHASAIIHLKAGLRILQNIKTQKGHKGICAEEWERIFSPPLISLGVQAATFVNPHLSKERTELWTFLKTAGIHSKPMIFTTLDTARYALDTISAEIMADRTSTTSITEHTYPDPSGVVAQKHLASLESWSLALDQFILSYVSLEPSSSKLRQGATLLKVHSLVVSIVIGRPEDADEKFEDIIALCDYLITTGGCFTSALTNVNFATDQGIIAPLFFTSLRAPGPTAKARALALLARAPGREGMWDTEDAIRVAESAQKDRRLIGGTGPITVPPTAPVQNDVRIWLDVASRLKSRLTWPVGDPKPKEAEIKFQGGARFGNGFGNANVPVQVAEQMGLEMDPRTQTQQMMMQMGPGIANECAVQEETDFTPKYAWLLRKRRGSDGMS</sequence>
<dbReference type="AlphaFoldDB" id="A0A1L7WKT2"/>
<dbReference type="GO" id="GO:0003677">
    <property type="term" value="F:DNA binding"/>
    <property type="evidence" value="ECO:0007669"/>
    <property type="project" value="UniProtKB-KW"/>
</dbReference>
<keyword evidence="6" id="KW-0539">Nucleus</keyword>
<evidence type="ECO:0000313" key="9">
    <source>
        <dbReference type="Proteomes" id="UP000184330"/>
    </source>
</evidence>
<dbReference type="InterPro" id="IPR036864">
    <property type="entry name" value="Zn2-C6_fun-type_DNA-bd_sf"/>
</dbReference>
<dbReference type="Pfam" id="PF11951">
    <property type="entry name" value="Fungal_trans_2"/>
    <property type="match status" value="1"/>
</dbReference>
<evidence type="ECO:0000256" key="2">
    <source>
        <dbReference type="ARBA" id="ARBA00022833"/>
    </source>
</evidence>
<evidence type="ECO:0000256" key="1">
    <source>
        <dbReference type="ARBA" id="ARBA00022723"/>
    </source>
</evidence>
<accession>A0A1L7WKT2</accession>
<evidence type="ECO:0000256" key="6">
    <source>
        <dbReference type="ARBA" id="ARBA00023242"/>
    </source>
</evidence>
<reference evidence="8 9" key="1">
    <citation type="submission" date="2016-03" db="EMBL/GenBank/DDBJ databases">
        <authorList>
            <person name="Ploux O."/>
        </authorList>
    </citation>
    <scope>NUCLEOTIDE SEQUENCE [LARGE SCALE GENOMIC DNA]</scope>
    <source>
        <strain evidence="8 9">UAMH 11012</strain>
    </source>
</reference>
<organism evidence="8 9">
    <name type="scientific">Phialocephala subalpina</name>
    <dbReference type="NCBI Taxonomy" id="576137"/>
    <lineage>
        <taxon>Eukaryota</taxon>
        <taxon>Fungi</taxon>
        <taxon>Dikarya</taxon>
        <taxon>Ascomycota</taxon>
        <taxon>Pezizomycotina</taxon>
        <taxon>Leotiomycetes</taxon>
        <taxon>Helotiales</taxon>
        <taxon>Mollisiaceae</taxon>
        <taxon>Phialocephala</taxon>
        <taxon>Phialocephala fortinii species complex</taxon>
    </lineage>
</organism>
<dbReference type="Pfam" id="PF00172">
    <property type="entry name" value="Zn_clus"/>
    <property type="match status" value="1"/>
</dbReference>
<protein>
    <recommendedName>
        <fullName evidence="7">Zn(2)-C6 fungal-type domain-containing protein</fullName>
    </recommendedName>
</protein>
<evidence type="ECO:0000256" key="4">
    <source>
        <dbReference type="ARBA" id="ARBA00023125"/>
    </source>
</evidence>
<dbReference type="InterPro" id="IPR021858">
    <property type="entry name" value="Fun_TF"/>
</dbReference>
<keyword evidence="3" id="KW-0805">Transcription regulation</keyword>
<keyword evidence="1" id="KW-0479">Metal-binding</keyword>
<name>A0A1L7WKT2_9HELO</name>
<dbReference type="InterPro" id="IPR052360">
    <property type="entry name" value="Transcr_Regulatory_Proteins"/>
</dbReference>
<evidence type="ECO:0000256" key="5">
    <source>
        <dbReference type="ARBA" id="ARBA00023163"/>
    </source>
</evidence>
<dbReference type="Gene3D" id="4.10.240.10">
    <property type="entry name" value="Zn(2)-C6 fungal-type DNA-binding domain"/>
    <property type="match status" value="1"/>
</dbReference>
<evidence type="ECO:0000259" key="7">
    <source>
        <dbReference type="PROSITE" id="PS50048"/>
    </source>
</evidence>
<gene>
    <name evidence="8" type="ORF">PAC_03259</name>
</gene>
<dbReference type="PROSITE" id="PS50048">
    <property type="entry name" value="ZN2_CY6_FUNGAL_2"/>
    <property type="match status" value="1"/>
</dbReference>
<keyword evidence="4" id="KW-0238">DNA-binding</keyword>
<dbReference type="PROSITE" id="PS00463">
    <property type="entry name" value="ZN2_CY6_FUNGAL_1"/>
    <property type="match status" value="1"/>
</dbReference>
<dbReference type="SMART" id="SM00066">
    <property type="entry name" value="GAL4"/>
    <property type="match status" value="1"/>
</dbReference>
<dbReference type="EMBL" id="FJOG01000003">
    <property type="protein sequence ID" value="CZR53381.1"/>
    <property type="molecule type" value="Genomic_DNA"/>
</dbReference>
<evidence type="ECO:0000313" key="8">
    <source>
        <dbReference type="EMBL" id="CZR53381.1"/>
    </source>
</evidence>
<keyword evidence="5" id="KW-0804">Transcription</keyword>
<feature type="domain" description="Zn(2)-C6 fungal-type" evidence="7">
    <location>
        <begin position="29"/>
        <end position="57"/>
    </location>
</feature>
<keyword evidence="9" id="KW-1185">Reference proteome</keyword>
<dbReference type="CDD" id="cd00067">
    <property type="entry name" value="GAL4"/>
    <property type="match status" value="1"/>
</dbReference>
<dbReference type="PANTHER" id="PTHR36206">
    <property type="entry name" value="ASPERCRYPTIN BIOSYNTHESIS CLUSTER-SPECIFIC TRANSCRIPTION REGULATOR ATNN-RELATED"/>
    <property type="match status" value="1"/>
</dbReference>
<keyword evidence="2" id="KW-0862">Zinc</keyword>
<evidence type="ECO:0000256" key="3">
    <source>
        <dbReference type="ARBA" id="ARBA00023015"/>
    </source>
</evidence>
<dbReference type="Proteomes" id="UP000184330">
    <property type="component" value="Unassembled WGS sequence"/>
</dbReference>
<dbReference type="GO" id="GO:0000981">
    <property type="term" value="F:DNA-binding transcription factor activity, RNA polymerase II-specific"/>
    <property type="evidence" value="ECO:0007669"/>
    <property type="project" value="InterPro"/>
</dbReference>
<dbReference type="InterPro" id="IPR001138">
    <property type="entry name" value="Zn2Cys6_DnaBD"/>
</dbReference>